<dbReference type="InterPro" id="IPR036416">
    <property type="entry name" value="Pept_tRNA_hydro_sf"/>
</dbReference>
<proteinExistence type="inferred from homology"/>
<comment type="caution">
    <text evidence="8">Lacks conserved residue(s) required for the propagation of feature annotation.</text>
</comment>
<dbReference type="GO" id="GO:0072344">
    <property type="term" value="P:rescue of stalled ribosome"/>
    <property type="evidence" value="ECO:0007669"/>
    <property type="project" value="UniProtKB-UniRule"/>
</dbReference>
<dbReference type="CDD" id="cd00462">
    <property type="entry name" value="PTH"/>
    <property type="match status" value="1"/>
</dbReference>
<dbReference type="Gene3D" id="3.40.50.1470">
    <property type="entry name" value="Peptidyl-tRNA hydrolase"/>
    <property type="match status" value="1"/>
</dbReference>
<accession>A0A7C4PH76</accession>
<dbReference type="HAMAP" id="MF_00083">
    <property type="entry name" value="Pept_tRNA_hydro_bact"/>
    <property type="match status" value="1"/>
</dbReference>
<evidence type="ECO:0000313" key="11">
    <source>
        <dbReference type="EMBL" id="HGS20283.1"/>
    </source>
</evidence>
<evidence type="ECO:0000256" key="8">
    <source>
        <dbReference type="HAMAP-Rule" id="MF_00083"/>
    </source>
</evidence>
<dbReference type="GO" id="GO:0005737">
    <property type="term" value="C:cytoplasm"/>
    <property type="evidence" value="ECO:0007669"/>
    <property type="project" value="UniProtKB-SubCell"/>
</dbReference>
<comment type="subcellular location">
    <subcellularLocation>
        <location evidence="8">Cytoplasm</location>
    </subcellularLocation>
</comment>
<gene>
    <name evidence="8" type="primary">pth</name>
    <name evidence="11" type="ORF">ENT37_00250</name>
</gene>
<feature type="binding site" evidence="8">
    <location>
        <position position="82"/>
    </location>
    <ligand>
        <name>tRNA</name>
        <dbReference type="ChEBI" id="CHEBI:17843"/>
    </ligand>
</feature>
<protein>
    <recommendedName>
        <fullName evidence="7 8">Peptidyl-tRNA hydrolase</fullName>
        <shortName evidence="8">Pth</shortName>
        <ecNumber evidence="1 8">3.1.1.29</ecNumber>
    </recommendedName>
</protein>
<dbReference type="NCBIfam" id="TIGR00447">
    <property type="entry name" value="pth"/>
    <property type="match status" value="1"/>
</dbReference>
<reference evidence="11" key="1">
    <citation type="journal article" date="2020" name="mSystems">
        <title>Genome- and Community-Level Interaction Insights into Carbon Utilization and Element Cycling Functions of Hydrothermarchaeota in Hydrothermal Sediment.</title>
        <authorList>
            <person name="Zhou Z."/>
            <person name="Liu Y."/>
            <person name="Xu W."/>
            <person name="Pan J."/>
            <person name="Luo Z.H."/>
            <person name="Li M."/>
        </authorList>
    </citation>
    <scope>NUCLEOTIDE SEQUENCE [LARGE SCALE GENOMIC DNA]</scope>
    <source>
        <strain evidence="11">SpSt-573</strain>
    </source>
</reference>
<evidence type="ECO:0000256" key="6">
    <source>
        <dbReference type="ARBA" id="ARBA00048707"/>
    </source>
</evidence>
<keyword evidence="2 8" id="KW-0820">tRNA-binding</keyword>
<evidence type="ECO:0000256" key="4">
    <source>
        <dbReference type="ARBA" id="ARBA00022884"/>
    </source>
</evidence>
<comment type="similarity">
    <text evidence="5 8 10">Belongs to the PTH family.</text>
</comment>
<keyword evidence="8" id="KW-0963">Cytoplasm</keyword>
<dbReference type="EMBL" id="DSYK01000011">
    <property type="protein sequence ID" value="HGS20283.1"/>
    <property type="molecule type" value="Genomic_DNA"/>
</dbReference>
<feature type="site" description="Stabilizes the basic form of H active site to accept a proton" evidence="8">
    <location>
        <position position="107"/>
    </location>
</feature>
<dbReference type="GO" id="GO:0004045">
    <property type="term" value="F:peptidyl-tRNA hydrolase activity"/>
    <property type="evidence" value="ECO:0007669"/>
    <property type="project" value="UniProtKB-UniRule"/>
</dbReference>
<evidence type="ECO:0000256" key="10">
    <source>
        <dbReference type="RuleBase" id="RU004320"/>
    </source>
</evidence>
<name>A0A7C4PH76_9CHLR</name>
<evidence type="ECO:0000256" key="5">
    <source>
        <dbReference type="ARBA" id="ARBA00038063"/>
    </source>
</evidence>
<evidence type="ECO:0000256" key="2">
    <source>
        <dbReference type="ARBA" id="ARBA00022555"/>
    </source>
</evidence>
<evidence type="ECO:0000256" key="3">
    <source>
        <dbReference type="ARBA" id="ARBA00022801"/>
    </source>
</evidence>
<dbReference type="EC" id="3.1.1.29" evidence="1 8"/>
<evidence type="ECO:0000256" key="7">
    <source>
        <dbReference type="ARBA" id="ARBA00050038"/>
    </source>
</evidence>
<comment type="function">
    <text evidence="8">Catalyzes the release of premature peptidyl moieties from peptidyl-tRNA molecules trapped in stalled 50S ribosomal subunits, and thus maintains levels of free tRNAs and 50S ribosomes.</text>
</comment>
<keyword evidence="4 8" id="KW-0694">RNA-binding</keyword>
<organism evidence="11">
    <name type="scientific">Anaerolinea thermolimosa</name>
    <dbReference type="NCBI Taxonomy" id="229919"/>
    <lineage>
        <taxon>Bacteria</taxon>
        <taxon>Bacillati</taxon>
        <taxon>Chloroflexota</taxon>
        <taxon>Anaerolineae</taxon>
        <taxon>Anaerolineales</taxon>
        <taxon>Anaerolineaceae</taxon>
        <taxon>Anaerolinea</taxon>
    </lineage>
</organism>
<dbReference type="InterPro" id="IPR018171">
    <property type="entry name" value="Pept_tRNA_hydro_CS"/>
</dbReference>
<dbReference type="PANTHER" id="PTHR17224:SF1">
    <property type="entry name" value="PEPTIDYL-TRNA HYDROLASE"/>
    <property type="match status" value="1"/>
</dbReference>
<comment type="subunit">
    <text evidence="8">Monomer.</text>
</comment>
<feature type="binding site" evidence="8">
    <location>
        <position position="30"/>
    </location>
    <ligand>
        <name>tRNA</name>
        <dbReference type="ChEBI" id="CHEBI:17843"/>
    </ligand>
</feature>
<evidence type="ECO:0000256" key="9">
    <source>
        <dbReference type="RuleBase" id="RU000673"/>
    </source>
</evidence>
<dbReference type="InterPro" id="IPR001328">
    <property type="entry name" value="Pept_tRNA_hydro"/>
</dbReference>
<sequence length="211" mass="23341">MFHFGNRRSESEDDIARYLIVGLGNPGREYQLNRHNIGFMLIDRLCRELLTTPGMVQSKAIIAKAQFAGKKVILAKPQTYMNLSGQSVSSLVRFYKIPHDRLLVAHDDLDLPLGTIRLRPGGGSGGQKGVSSIIQQLGTQNFPRLRIGIGRPPGRMDAAAYVLQDFNQEERELLPEVLDRAAKAALAFIEHGLEMAMNQFNGNMKNGSPLA</sequence>
<dbReference type="GO" id="GO:0006515">
    <property type="term" value="P:protein quality control for misfolded or incompletely synthesized proteins"/>
    <property type="evidence" value="ECO:0007669"/>
    <property type="project" value="UniProtKB-UniRule"/>
</dbReference>
<evidence type="ECO:0000256" key="1">
    <source>
        <dbReference type="ARBA" id="ARBA00013260"/>
    </source>
</evidence>
<comment type="caution">
    <text evidence="11">The sequence shown here is derived from an EMBL/GenBank/DDBJ whole genome shotgun (WGS) entry which is preliminary data.</text>
</comment>
<dbReference type="AlphaFoldDB" id="A0A7C4PH76"/>
<comment type="function">
    <text evidence="8">Hydrolyzes ribosome-free peptidyl-tRNAs (with 1 or more amino acids incorporated), which drop off the ribosome during protein synthesis, or as a result of ribosome stalling.</text>
</comment>
<feature type="site" description="Discriminates between blocked and unblocked aminoacyl-tRNA" evidence="8">
    <location>
        <position position="25"/>
    </location>
</feature>
<feature type="binding site" evidence="8">
    <location>
        <position position="80"/>
    </location>
    <ligand>
        <name>tRNA</name>
        <dbReference type="ChEBI" id="CHEBI:17843"/>
    </ligand>
</feature>
<keyword evidence="3 8" id="KW-0378">Hydrolase</keyword>
<feature type="active site" description="Proton acceptor" evidence="8">
    <location>
        <position position="35"/>
    </location>
</feature>
<comment type="catalytic activity">
    <reaction evidence="6 8 9">
        <text>an N-acyl-L-alpha-aminoacyl-tRNA + H2O = an N-acyl-L-amino acid + a tRNA + H(+)</text>
        <dbReference type="Rhea" id="RHEA:54448"/>
        <dbReference type="Rhea" id="RHEA-COMP:10123"/>
        <dbReference type="Rhea" id="RHEA-COMP:13883"/>
        <dbReference type="ChEBI" id="CHEBI:15377"/>
        <dbReference type="ChEBI" id="CHEBI:15378"/>
        <dbReference type="ChEBI" id="CHEBI:59874"/>
        <dbReference type="ChEBI" id="CHEBI:78442"/>
        <dbReference type="ChEBI" id="CHEBI:138191"/>
        <dbReference type="EC" id="3.1.1.29"/>
    </reaction>
</comment>
<dbReference type="PANTHER" id="PTHR17224">
    <property type="entry name" value="PEPTIDYL-TRNA HYDROLASE"/>
    <property type="match status" value="1"/>
</dbReference>
<dbReference type="GO" id="GO:0000049">
    <property type="term" value="F:tRNA binding"/>
    <property type="evidence" value="ECO:0007669"/>
    <property type="project" value="UniProtKB-UniRule"/>
</dbReference>
<dbReference type="FunFam" id="3.40.50.1470:FF:000001">
    <property type="entry name" value="Peptidyl-tRNA hydrolase"/>
    <property type="match status" value="1"/>
</dbReference>
<dbReference type="SUPFAM" id="SSF53178">
    <property type="entry name" value="Peptidyl-tRNA hydrolase-like"/>
    <property type="match status" value="1"/>
</dbReference>
<dbReference type="Pfam" id="PF01195">
    <property type="entry name" value="Pept_tRNA_hydro"/>
    <property type="match status" value="1"/>
</dbReference>
<dbReference type="PROSITE" id="PS01195">
    <property type="entry name" value="PEPT_TRNA_HYDROL_1"/>
    <property type="match status" value="1"/>
</dbReference>